<name>A0ABT8F927_9BACT</name>
<organism evidence="2 3">
    <name type="scientific">Shiella aurantiaca</name>
    <dbReference type="NCBI Taxonomy" id="3058365"/>
    <lineage>
        <taxon>Bacteria</taxon>
        <taxon>Pseudomonadati</taxon>
        <taxon>Bacteroidota</taxon>
        <taxon>Cytophagia</taxon>
        <taxon>Cytophagales</taxon>
        <taxon>Shiellaceae</taxon>
        <taxon>Shiella</taxon>
    </lineage>
</organism>
<comment type="caution">
    <text evidence="2">The sequence shown here is derived from an EMBL/GenBank/DDBJ whole genome shotgun (WGS) entry which is preliminary data.</text>
</comment>
<dbReference type="EMBL" id="JAUHJS010000010">
    <property type="protein sequence ID" value="MDN4166972.1"/>
    <property type="molecule type" value="Genomic_DNA"/>
</dbReference>
<evidence type="ECO:0000313" key="2">
    <source>
        <dbReference type="EMBL" id="MDN4166972.1"/>
    </source>
</evidence>
<keyword evidence="1" id="KW-0472">Membrane</keyword>
<dbReference type="Proteomes" id="UP001168552">
    <property type="component" value="Unassembled WGS sequence"/>
</dbReference>
<sequence length="545" mass="61391">MSVENGKGALLDQVLGFVAELITVKGDAFVYRVITNDTPPSLASSYKSYEDALDYVRGIGYSNSSSTLLDLPKYDLKDESTLYVFSDYQKAIELTRPFDSLSFSSVNYLSHSHSPRFNFLIDTAFSVSNSISGTLGRGFVFQSLQSVSETGTLYLNESQVGLLDFQLRADTFFLTKQYQEVQRGELQIQSDDVVFDNQFFFTVDMVQAIAVLEIKGKDAISLEKAFENEVFSYSMRREDAYNSAELQNKDLVILHGISANPLISEDIEAHINRGGYVLVIPNEKGSIPLVRIEPYLQLVRSDSADVLKPIDTDVPYYDGVFVGKQERMAMPKVRRVWDMAFGSNGIMLFDDGNSFYGQLPGAASVFVLASPLDKAFTDFFTHSLFIPTLYQLAFKASRLNTPIAYYLGKGTISIPLQVDENQAQVFRLVDSEKEIIPIQQYANGVLTLELPLAELTVGHYDLIYGDSLYRKLAFNYPKSESVLEYYSPDEVFDTDNSNFTAVDLDRIDQYRIQLAQAGDDMAFWKWSILLALMFLAIEVLLIRYL</sequence>
<proteinExistence type="predicted"/>
<keyword evidence="1" id="KW-0812">Transmembrane</keyword>
<accession>A0ABT8F927</accession>
<protein>
    <recommendedName>
        <fullName evidence="4">Cyclic di-GMP-binding protein</fullName>
    </recommendedName>
</protein>
<evidence type="ECO:0000256" key="1">
    <source>
        <dbReference type="SAM" id="Phobius"/>
    </source>
</evidence>
<feature type="transmembrane region" description="Helical" evidence="1">
    <location>
        <begin position="523"/>
        <end position="542"/>
    </location>
</feature>
<dbReference type="RefSeq" id="WP_320005511.1">
    <property type="nucleotide sequence ID" value="NZ_JAUHJS010000010.1"/>
</dbReference>
<evidence type="ECO:0000313" key="3">
    <source>
        <dbReference type="Proteomes" id="UP001168552"/>
    </source>
</evidence>
<keyword evidence="1" id="KW-1133">Transmembrane helix</keyword>
<keyword evidence="3" id="KW-1185">Reference proteome</keyword>
<gene>
    <name evidence="2" type="ORF">QWY31_15785</name>
</gene>
<reference evidence="2" key="1">
    <citation type="submission" date="2023-06" db="EMBL/GenBank/DDBJ databases">
        <title>Cytophagales bacterium Strain LB-30, isolated from soil.</title>
        <authorList>
            <person name="Liu B."/>
        </authorList>
    </citation>
    <scope>NUCLEOTIDE SEQUENCE</scope>
    <source>
        <strain evidence="2">LB-30</strain>
    </source>
</reference>
<evidence type="ECO:0008006" key="4">
    <source>
        <dbReference type="Google" id="ProtNLM"/>
    </source>
</evidence>